<name>A0A2J5I4I2_9EURO</name>
<protein>
    <recommendedName>
        <fullName evidence="3">Fungal N-terminal domain-containing protein</fullName>
    </recommendedName>
</protein>
<dbReference type="OrthoDB" id="5431013at2759"/>
<dbReference type="EMBL" id="KZ559508">
    <property type="protein sequence ID" value="PLN84834.1"/>
    <property type="molecule type" value="Genomic_DNA"/>
</dbReference>
<keyword evidence="2" id="KW-1185">Reference proteome</keyword>
<dbReference type="PANTHER" id="PTHR36167:SF4">
    <property type="entry name" value="FUNGAL N-TERMINAL DOMAIN-CONTAINING PROTEIN"/>
    <property type="match status" value="1"/>
</dbReference>
<dbReference type="GO" id="GO:0006355">
    <property type="term" value="P:regulation of DNA-templated transcription"/>
    <property type="evidence" value="ECO:0007669"/>
    <property type="project" value="InterPro"/>
</dbReference>
<accession>A0A2J5I4I2</accession>
<gene>
    <name evidence="1" type="ORF">BDW42DRAFT_161681</name>
</gene>
<dbReference type="PANTHER" id="PTHR36167">
    <property type="entry name" value="C2H2 FINGER DOMAIN TRANSCRIPTION FACTOR (EUROFUNG)-RELATED"/>
    <property type="match status" value="1"/>
</dbReference>
<evidence type="ECO:0000313" key="1">
    <source>
        <dbReference type="EMBL" id="PLN84834.1"/>
    </source>
</evidence>
<dbReference type="Proteomes" id="UP000235023">
    <property type="component" value="Unassembled WGS sequence"/>
</dbReference>
<proteinExistence type="predicted"/>
<dbReference type="AlphaFoldDB" id="A0A2J5I4I2"/>
<evidence type="ECO:0000313" key="2">
    <source>
        <dbReference type="Proteomes" id="UP000235023"/>
    </source>
</evidence>
<reference evidence="2" key="1">
    <citation type="submission" date="2017-12" db="EMBL/GenBank/DDBJ databases">
        <authorList>
            <consortium name="DOE Joint Genome Institute"/>
            <person name="Mondo S.J."/>
            <person name="Kjaerbolling I."/>
            <person name="Vesth T.C."/>
            <person name="Frisvad J.C."/>
            <person name="Nybo J.L."/>
            <person name="Theobald S."/>
            <person name="Kuo A."/>
            <person name="Bowyer P."/>
            <person name="Matsuda Y."/>
            <person name="Lyhne E.K."/>
            <person name="Kogle M.E."/>
            <person name="Clum A."/>
            <person name="Lipzen A."/>
            <person name="Salamov A."/>
            <person name="Ngan C.Y."/>
            <person name="Daum C."/>
            <person name="Chiniquy J."/>
            <person name="Barry K."/>
            <person name="LaButti K."/>
            <person name="Haridas S."/>
            <person name="Simmons B.A."/>
            <person name="Magnuson J.K."/>
            <person name="Mortensen U.H."/>
            <person name="Larsen T.O."/>
            <person name="Grigoriev I.V."/>
            <person name="Baker S.E."/>
            <person name="Andersen M.R."/>
            <person name="Nordberg H.P."/>
            <person name="Cantor M.N."/>
            <person name="Hua S.X."/>
        </authorList>
    </citation>
    <scope>NUCLEOTIDE SEQUENCE [LARGE SCALE GENOMIC DNA]</scope>
    <source>
        <strain evidence="2">IBT 19404</strain>
    </source>
</reference>
<sequence>MQSLSSEVALTSNVLRQLGDNLQQDEQARLYSNEALGTTQEVLQECRTVFEKIGDTIQGSAEQSSAKSRLRQAARKVGFMMNGQDLDVLRSSLERLKTTMLLLLNVIMYAGQLRRFILRKEFRRRSLEVHDMRTTLQAPPSFAASADPVAQRLIDMLHLLRNDVRSLDSITVRSMTSPPLWVCTWNT</sequence>
<evidence type="ECO:0008006" key="3">
    <source>
        <dbReference type="Google" id="ProtNLM"/>
    </source>
</evidence>
<organism evidence="1 2">
    <name type="scientific">Aspergillus taichungensis</name>
    <dbReference type="NCBI Taxonomy" id="482145"/>
    <lineage>
        <taxon>Eukaryota</taxon>
        <taxon>Fungi</taxon>
        <taxon>Dikarya</taxon>
        <taxon>Ascomycota</taxon>
        <taxon>Pezizomycotina</taxon>
        <taxon>Eurotiomycetes</taxon>
        <taxon>Eurotiomycetidae</taxon>
        <taxon>Eurotiales</taxon>
        <taxon>Aspergillaceae</taxon>
        <taxon>Aspergillus</taxon>
        <taxon>Aspergillus subgen. Circumdati</taxon>
    </lineage>
</organism>
<dbReference type="InterPro" id="IPR039327">
    <property type="entry name" value="CON7-like"/>
</dbReference>